<dbReference type="SUPFAM" id="SSF52025">
    <property type="entry name" value="PA domain"/>
    <property type="match status" value="1"/>
</dbReference>
<dbReference type="RefSeq" id="XP_030837426.1">
    <property type="nucleotide sequence ID" value="XM_030981566.1"/>
</dbReference>
<dbReference type="EnsemblMetazoa" id="XM_030981565">
    <property type="protein sequence ID" value="XP_030837425"/>
    <property type="gene ID" value="LOC100890803"/>
</dbReference>
<accession>A0A7M7NJH5</accession>
<name>A0A7M7NJH5_STRPU</name>
<organism evidence="3 4">
    <name type="scientific">Strongylocentrotus purpuratus</name>
    <name type="common">Purple sea urchin</name>
    <dbReference type="NCBI Taxonomy" id="7668"/>
    <lineage>
        <taxon>Eukaryota</taxon>
        <taxon>Metazoa</taxon>
        <taxon>Echinodermata</taxon>
        <taxon>Eleutherozoa</taxon>
        <taxon>Echinozoa</taxon>
        <taxon>Echinoidea</taxon>
        <taxon>Euechinoidea</taxon>
        <taxon>Echinacea</taxon>
        <taxon>Camarodonta</taxon>
        <taxon>Echinidea</taxon>
        <taxon>Strongylocentrotidae</taxon>
        <taxon>Strongylocentrotus</taxon>
    </lineage>
</organism>
<evidence type="ECO:0000313" key="4">
    <source>
        <dbReference type="Proteomes" id="UP000007110"/>
    </source>
</evidence>
<evidence type="ECO:0000259" key="2">
    <source>
        <dbReference type="Pfam" id="PF04389"/>
    </source>
</evidence>
<keyword evidence="4" id="KW-1185">Reference proteome</keyword>
<dbReference type="KEGG" id="spu:100890803"/>
<dbReference type="Gene3D" id="3.50.30.30">
    <property type="match status" value="1"/>
</dbReference>
<dbReference type="InterPro" id="IPR039373">
    <property type="entry name" value="Peptidase_M28B"/>
</dbReference>
<keyword evidence="1" id="KW-0812">Transmembrane</keyword>
<dbReference type="AlphaFoldDB" id="A0A7M7NJH5"/>
<dbReference type="InterPro" id="IPR046450">
    <property type="entry name" value="PA_dom_sf"/>
</dbReference>
<dbReference type="Gene3D" id="3.40.630.10">
    <property type="entry name" value="Zn peptidases"/>
    <property type="match status" value="1"/>
</dbReference>
<dbReference type="GO" id="GO:0004180">
    <property type="term" value="F:carboxypeptidase activity"/>
    <property type="evidence" value="ECO:0000318"/>
    <property type="project" value="GO_Central"/>
</dbReference>
<dbReference type="Pfam" id="PF04389">
    <property type="entry name" value="Peptidase_M28"/>
    <property type="match status" value="1"/>
</dbReference>
<protein>
    <recommendedName>
        <fullName evidence="2">Peptidase M28 domain-containing protein</fullName>
    </recommendedName>
</protein>
<keyword evidence="1" id="KW-0472">Membrane</keyword>
<dbReference type="SUPFAM" id="SSF53187">
    <property type="entry name" value="Zn-dependent exopeptidases"/>
    <property type="match status" value="1"/>
</dbReference>
<sequence length="673" mass="71680">MSSPKHSPVRAALSMQLQANPKLYSKTEDRWNNGQMEEDAFMQGGGSNPNHRNTHHVKSTDSKVCCCSRKLLWIIGAVACVFLAIALGFLIGFFTHYAVSNSSVTMTTTKRRTMHQQAVGSVTQSSIGEYERLHTSQQCQIGRSSCTGNLTDTLVTQLTSMGFKVSTSMYNVLLSYPDMTQRSSIRSMDYQGNTLQMVQLYGGQQDAGPDYNIAPGRPAQSSSGDQVSAGDQVAFGDQGAVLIGTSGDSMVLTNGGSQAMPVYTPYTASGTAQGDLVYLNFGREADFEALTDLGVAMSGKIGLARQGQSSATDQAKVAASHGISGLILYPDPIDMTSDMPMTSVMTPDMSGMSGDPLTPGCPAVDGIFRASMNSVDLPSIPIQPVSMATAAMLLSNLTGIPADGSWIGGLNVTYNIGLTGESRQPWFVELDVHNDVIQKPIYDVVATIEGSEYPDEYVLLGGHYSSMMTSMVTPGSSSAVMESARVISEMMEDGWMPRRTIMVGLWEGSEFGQVGSTEWVEENRLILRDRAVAYIDLAGGGSGTVLNTQTSPMLRGVIMESAEQIGISSMVNLDALRGSGDYVPFSHTVGIPSASIEIMSNQDIDSPMLPTASGMIMGVSSSQLGTQVILSLADNELLGLDAGAMADTVMAHVDNIGAFLSSRMSSEENNVFR</sequence>
<feature type="domain" description="Peptidase M28" evidence="2">
    <location>
        <begin position="444"/>
        <end position="596"/>
    </location>
</feature>
<dbReference type="GeneID" id="100890803"/>
<evidence type="ECO:0000256" key="1">
    <source>
        <dbReference type="SAM" id="Phobius"/>
    </source>
</evidence>
<dbReference type="PANTHER" id="PTHR10404:SF78">
    <property type="entry name" value="N-ACETYLATED ALPHA-LINKED ACIDIC DIPEPTIDASE 2"/>
    <property type="match status" value="1"/>
</dbReference>
<feature type="transmembrane region" description="Helical" evidence="1">
    <location>
        <begin position="71"/>
        <end position="94"/>
    </location>
</feature>
<evidence type="ECO:0000313" key="3">
    <source>
        <dbReference type="EnsemblMetazoa" id="XP_030837425"/>
    </source>
</evidence>
<dbReference type="OMA" id="MATIMTR"/>
<reference evidence="3" key="2">
    <citation type="submission" date="2021-01" db="UniProtKB">
        <authorList>
            <consortium name="EnsemblMetazoa"/>
        </authorList>
    </citation>
    <scope>IDENTIFICATION</scope>
</reference>
<dbReference type="OrthoDB" id="5841748at2759"/>
<dbReference type="Proteomes" id="UP000007110">
    <property type="component" value="Unassembled WGS sequence"/>
</dbReference>
<dbReference type="PANTHER" id="PTHR10404">
    <property type="entry name" value="N-ACETYLATED-ALPHA-LINKED ACIDIC DIPEPTIDASE"/>
    <property type="match status" value="1"/>
</dbReference>
<reference evidence="4" key="1">
    <citation type="submission" date="2015-02" db="EMBL/GenBank/DDBJ databases">
        <title>Genome sequencing for Strongylocentrotus purpuratus.</title>
        <authorList>
            <person name="Murali S."/>
            <person name="Liu Y."/>
            <person name="Vee V."/>
            <person name="English A."/>
            <person name="Wang M."/>
            <person name="Skinner E."/>
            <person name="Han Y."/>
            <person name="Muzny D.M."/>
            <person name="Worley K.C."/>
            <person name="Gibbs R.A."/>
        </authorList>
    </citation>
    <scope>NUCLEOTIDE SEQUENCE</scope>
</reference>
<dbReference type="InParanoid" id="A0A7M7NJH5"/>
<proteinExistence type="predicted"/>
<dbReference type="InterPro" id="IPR007484">
    <property type="entry name" value="Peptidase_M28"/>
</dbReference>
<dbReference type="RefSeq" id="XP_030837425.1">
    <property type="nucleotide sequence ID" value="XM_030981565.1"/>
</dbReference>
<dbReference type="EnsemblMetazoa" id="XM_030981566">
    <property type="protein sequence ID" value="XP_030837426"/>
    <property type="gene ID" value="LOC100890803"/>
</dbReference>
<keyword evidence="1" id="KW-1133">Transmembrane helix</keyword>